<proteinExistence type="predicted"/>
<name>A0ABY5IZ03_9FLAO</name>
<evidence type="ECO:0000313" key="2">
    <source>
        <dbReference type="Proteomes" id="UP001059844"/>
    </source>
</evidence>
<dbReference type="PROSITE" id="PS51257">
    <property type="entry name" value="PROKAR_LIPOPROTEIN"/>
    <property type="match status" value="1"/>
</dbReference>
<sequence length="156" mass="18250">MVSYGNKKAYFVCYCCVFFFASCNSKTEKSDSTAEISTESNDKGGLKRIEKSGGSFYGWYFKNGFRDWDVVKGKDGYCLLDTVSYFKRLRSFGAISEEFIKSERERLQGCAEFIATIEYDVYGNTEGDEYYKYCSFLYYKDWFMSQDPFDRLTLKK</sequence>
<dbReference type="Proteomes" id="UP001059844">
    <property type="component" value="Chromosome"/>
</dbReference>
<dbReference type="EMBL" id="CP101751">
    <property type="protein sequence ID" value="UUC46564.1"/>
    <property type="molecule type" value="Genomic_DNA"/>
</dbReference>
<gene>
    <name evidence="1" type="ORF">NOX80_05025</name>
</gene>
<evidence type="ECO:0008006" key="3">
    <source>
        <dbReference type="Google" id="ProtNLM"/>
    </source>
</evidence>
<accession>A0ABY5IZ03</accession>
<reference evidence="1" key="1">
    <citation type="submission" date="2022-07" db="EMBL/GenBank/DDBJ databases">
        <title>Isolation, identification, and degradation of a PFOSA degrading strain from sewage treatment plant.</title>
        <authorList>
            <person name="Zhang L."/>
            <person name="Huo Y."/>
        </authorList>
    </citation>
    <scope>NUCLEOTIDE SEQUENCE</scope>
    <source>
        <strain evidence="1">C1</strain>
    </source>
</reference>
<dbReference type="RefSeq" id="WP_256552229.1">
    <property type="nucleotide sequence ID" value="NZ_CP101751.1"/>
</dbReference>
<keyword evidence="2" id="KW-1185">Reference proteome</keyword>
<organism evidence="1 2">
    <name type="scientific">Flavobacterium cerinum</name>
    <dbReference type="NCBI Taxonomy" id="2502784"/>
    <lineage>
        <taxon>Bacteria</taxon>
        <taxon>Pseudomonadati</taxon>
        <taxon>Bacteroidota</taxon>
        <taxon>Flavobacteriia</taxon>
        <taxon>Flavobacteriales</taxon>
        <taxon>Flavobacteriaceae</taxon>
        <taxon>Flavobacterium</taxon>
    </lineage>
</organism>
<evidence type="ECO:0000313" key="1">
    <source>
        <dbReference type="EMBL" id="UUC46564.1"/>
    </source>
</evidence>
<protein>
    <recommendedName>
        <fullName evidence="3">Lipoprotein</fullName>
    </recommendedName>
</protein>